<evidence type="ECO:0000259" key="1">
    <source>
        <dbReference type="Pfam" id="PF07727"/>
    </source>
</evidence>
<dbReference type="PANTHER" id="PTHR11439">
    <property type="entry name" value="GAG-POL-RELATED RETROTRANSPOSON"/>
    <property type="match status" value="1"/>
</dbReference>
<accession>A0A4S4KGQ1</accession>
<proteinExistence type="predicted"/>
<dbReference type="InterPro" id="IPR043502">
    <property type="entry name" value="DNA/RNA_pol_sf"/>
</dbReference>
<dbReference type="SUPFAM" id="SSF56672">
    <property type="entry name" value="DNA/RNA polymerases"/>
    <property type="match status" value="1"/>
</dbReference>
<comment type="caution">
    <text evidence="2">The sequence shown here is derived from an EMBL/GenBank/DDBJ whole genome shotgun (WGS) entry which is preliminary data.</text>
</comment>
<dbReference type="Pfam" id="PF07727">
    <property type="entry name" value="RVT_2"/>
    <property type="match status" value="1"/>
</dbReference>
<dbReference type="PANTHER" id="PTHR11439:SF463">
    <property type="entry name" value="REVERSE TRANSCRIPTASE TY1_COPIA-TYPE DOMAIN-CONTAINING PROTEIN"/>
    <property type="match status" value="1"/>
</dbReference>
<gene>
    <name evidence="2" type="ORF">EW026_g5161</name>
</gene>
<evidence type="ECO:0000313" key="3">
    <source>
        <dbReference type="Proteomes" id="UP000309038"/>
    </source>
</evidence>
<keyword evidence="3" id="KW-1185">Reference proteome</keyword>
<protein>
    <recommendedName>
        <fullName evidence="1">Reverse transcriptase Ty1/copia-type domain-containing protein</fullName>
    </recommendedName>
</protein>
<sequence>MSSSKLMVRQTMTMAGSCVAKLASIRLVLAIAARNGWAIESFDFNSAYLNSVLDDDEVVYLEQPPQFASKDSEQYVLRLWKALYGLKQGGQKWYEHLCVALADLGFRHAEADYGVFFVQNEPDLMVLAIHVDDCIITGSSTATLSDYKLKIGEKYQMTDLGPHAYIDTILTHFNFTNLRPISIPMDLNIPLSKSQCPTALTDIARMKKIPYQEAIGSLMYVAVCTRPDIVFAVSTLAQFSENPGWVHWEAVKRVFRYLLGTRDLLLVYGGVQKGLEGFVDADGVSQEHRRAITGYIFLIDGGAVSWSSKKQELVTLSTTEAKYVAATHAVKEVMWIRRIIREVFCTLSKPTTLYSDSQSAIALTQDGQYHACTKHIDIHYHYIRYIVKAGSIHLIYCPTHDMTADALTKALPSMKVKHFAAALGLSAA</sequence>
<dbReference type="AlphaFoldDB" id="A0A4S4KGQ1"/>
<dbReference type="EMBL" id="SGPJ01000214">
    <property type="protein sequence ID" value="THG96717.1"/>
    <property type="molecule type" value="Genomic_DNA"/>
</dbReference>
<organism evidence="2 3">
    <name type="scientific">Hermanssonia centrifuga</name>
    <dbReference type="NCBI Taxonomy" id="98765"/>
    <lineage>
        <taxon>Eukaryota</taxon>
        <taxon>Fungi</taxon>
        <taxon>Dikarya</taxon>
        <taxon>Basidiomycota</taxon>
        <taxon>Agaricomycotina</taxon>
        <taxon>Agaricomycetes</taxon>
        <taxon>Polyporales</taxon>
        <taxon>Meruliaceae</taxon>
        <taxon>Hermanssonia</taxon>
    </lineage>
</organism>
<name>A0A4S4KGQ1_9APHY</name>
<reference evidence="2 3" key="1">
    <citation type="submission" date="2019-02" db="EMBL/GenBank/DDBJ databases">
        <title>Genome sequencing of the rare red list fungi Phlebia centrifuga.</title>
        <authorList>
            <person name="Buettner E."/>
            <person name="Kellner H."/>
        </authorList>
    </citation>
    <scope>NUCLEOTIDE SEQUENCE [LARGE SCALE GENOMIC DNA]</scope>
    <source>
        <strain evidence="2 3">DSM 108282</strain>
    </source>
</reference>
<dbReference type="InterPro" id="IPR013103">
    <property type="entry name" value="RVT_2"/>
</dbReference>
<evidence type="ECO:0000313" key="2">
    <source>
        <dbReference type="EMBL" id="THG96717.1"/>
    </source>
</evidence>
<dbReference type="CDD" id="cd09272">
    <property type="entry name" value="RNase_HI_RT_Ty1"/>
    <property type="match status" value="1"/>
</dbReference>
<feature type="domain" description="Reverse transcriptase Ty1/copia-type" evidence="1">
    <location>
        <begin position="17"/>
        <end position="162"/>
    </location>
</feature>
<dbReference type="Proteomes" id="UP000309038">
    <property type="component" value="Unassembled WGS sequence"/>
</dbReference>